<evidence type="ECO:0000313" key="5">
    <source>
        <dbReference type="Proteomes" id="UP000217199"/>
    </source>
</evidence>
<comment type="caution">
    <text evidence="4">The sequence shown here is derived from an EMBL/GenBank/DDBJ whole genome shotgun (WGS) entry which is preliminary data.</text>
</comment>
<sequence length="243" mass="26432">MTTSNLDSFVTHAKALPAAVAISSNIEDRDSIFIGSLYRISSLAEAERALAHHKHVLHASKPASHEISAWRFMTLRPGRNGLGGPSDFEVKSASDDDGEEHGGRTILRTMEKQGVIDALVIVSRWFGGTLLGPVRFTHIETCTHEVCQTFKATEDVEAIIEELKELDDKLSMLRSKLAAISPADPSTDSVSSPAPVKNKLPDYNALLLTPAPDLAKAKRLVNARQSAIRSVNSIITKVQTENK</sequence>
<dbReference type="InterPro" id="IPR001498">
    <property type="entry name" value="Impact_N"/>
</dbReference>
<dbReference type="InParanoid" id="A0A286UF89"/>
<dbReference type="PROSITE" id="PS00910">
    <property type="entry name" value="UPF0029"/>
    <property type="match status" value="1"/>
</dbReference>
<comment type="similarity">
    <text evidence="1">Belongs to the IMPACT family.</text>
</comment>
<evidence type="ECO:0000259" key="3">
    <source>
        <dbReference type="Pfam" id="PF01205"/>
    </source>
</evidence>
<accession>A0A286UF89</accession>
<dbReference type="InterPro" id="IPR020569">
    <property type="entry name" value="UPF0029_Impact_CS"/>
</dbReference>
<keyword evidence="5" id="KW-1185">Reference proteome</keyword>
<dbReference type="Pfam" id="PF01205">
    <property type="entry name" value="Impact_N"/>
    <property type="match status" value="1"/>
</dbReference>
<dbReference type="Proteomes" id="UP000217199">
    <property type="component" value="Unassembled WGS sequence"/>
</dbReference>
<proteinExistence type="inferred from homology"/>
<dbReference type="EMBL" id="NBII01000006">
    <property type="protein sequence ID" value="PAV18165.1"/>
    <property type="molecule type" value="Genomic_DNA"/>
</dbReference>
<dbReference type="Gene3D" id="3.30.230.30">
    <property type="entry name" value="Impact, N-terminal domain"/>
    <property type="match status" value="1"/>
</dbReference>
<reference evidence="4 5" key="1">
    <citation type="journal article" date="2017" name="Mol. Ecol.">
        <title>Comparative and population genomic landscape of Phellinus noxius: A hypervariable fungus causing root rot in trees.</title>
        <authorList>
            <person name="Chung C.L."/>
            <person name="Lee T.J."/>
            <person name="Akiba M."/>
            <person name="Lee H.H."/>
            <person name="Kuo T.H."/>
            <person name="Liu D."/>
            <person name="Ke H.M."/>
            <person name="Yokoi T."/>
            <person name="Roa M.B."/>
            <person name="Lu M.J."/>
            <person name="Chang Y.Y."/>
            <person name="Ann P.J."/>
            <person name="Tsai J.N."/>
            <person name="Chen C.Y."/>
            <person name="Tzean S.S."/>
            <person name="Ota Y."/>
            <person name="Hattori T."/>
            <person name="Sahashi N."/>
            <person name="Liou R.F."/>
            <person name="Kikuchi T."/>
            <person name="Tsai I.J."/>
        </authorList>
    </citation>
    <scope>NUCLEOTIDE SEQUENCE [LARGE SCALE GENOMIC DNA]</scope>
    <source>
        <strain evidence="4 5">FFPRI411160</strain>
    </source>
</reference>
<dbReference type="InterPro" id="IPR020568">
    <property type="entry name" value="Ribosomal_Su5_D2-typ_SF"/>
</dbReference>
<dbReference type="GO" id="GO:0140469">
    <property type="term" value="P:GCN2-mediated signaling"/>
    <property type="evidence" value="ECO:0007669"/>
    <property type="project" value="TreeGrafter"/>
</dbReference>
<organism evidence="4 5">
    <name type="scientific">Pyrrhoderma noxium</name>
    <dbReference type="NCBI Taxonomy" id="2282107"/>
    <lineage>
        <taxon>Eukaryota</taxon>
        <taxon>Fungi</taxon>
        <taxon>Dikarya</taxon>
        <taxon>Basidiomycota</taxon>
        <taxon>Agaricomycotina</taxon>
        <taxon>Agaricomycetes</taxon>
        <taxon>Hymenochaetales</taxon>
        <taxon>Hymenochaetaceae</taxon>
        <taxon>Pyrrhoderma</taxon>
    </lineage>
</organism>
<protein>
    <submittedName>
        <fullName evidence="4">Ribosomal S5 domain 2</fullName>
    </submittedName>
</protein>
<dbReference type="PANTHER" id="PTHR16301:SF25">
    <property type="entry name" value="PROTEIN IMPACT"/>
    <property type="match status" value="1"/>
</dbReference>
<evidence type="ECO:0000256" key="2">
    <source>
        <dbReference type="SAM" id="MobiDB-lite"/>
    </source>
</evidence>
<dbReference type="GO" id="GO:0006446">
    <property type="term" value="P:regulation of translational initiation"/>
    <property type="evidence" value="ECO:0007669"/>
    <property type="project" value="TreeGrafter"/>
</dbReference>
<dbReference type="STRING" id="2282107.A0A286UF89"/>
<dbReference type="InterPro" id="IPR023582">
    <property type="entry name" value="Impact"/>
</dbReference>
<dbReference type="GO" id="GO:0005737">
    <property type="term" value="C:cytoplasm"/>
    <property type="evidence" value="ECO:0007669"/>
    <property type="project" value="TreeGrafter"/>
</dbReference>
<name>A0A286UF89_9AGAM</name>
<gene>
    <name evidence="4" type="ORF">PNOK_0665100</name>
</gene>
<dbReference type="InterPro" id="IPR036956">
    <property type="entry name" value="Impact_N_sf"/>
</dbReference>
<dbReference type="OrthoDB" id="69641at2759"/>
<evidence type="ECO:0000313" key="4">
    <source>
        <dbReference type="EMBL" id="PAV18165.1"/>
    </source>
</evidence>
<dbReference type="PANTHER" id="PTHR16301">
    <property type="entry name" value="IMPACT-RELATED"/>
    <property type="match status" value="1"/>
</dbReference>
<feature type="region of interest" description="Disordered" evidence="2">
    <location>
        <begin position="83"/>
        <end position="104"/>
    </location>
</feature>
<feature type="domain" description="Impact N-terminal" evidence="3">
    <location>
        <begin position="29"/>
        <end position="146"/>
    </location>
</feature>
<dbReference type="AlphaFoldDB" id="A0A286UF89"/>
<evidence type="ECO:0000256" key="1">
    <source>
        <dbReference type="ARBA" id="ARBA00007665"/>
    </source>
</evidence>
<dbReference type="SUPFAM" id="SSF54211">
    <property type="entry name" value="Ribosomal protein S5 domain 2-like"/>
    <property type="match status" value="1"/>
</dbReference>